<organism evidence="5 6">
    <name type="scientific">Aerophobetes bacterium</name>
    <dbReference type="NCBI Taxonomy" id="2030807"/>
    <lineage>
        <taxon>Bacteria</taxon>
        <taxon>Candidatus Aerophobota</taxon>
    </lineage>
</organism>
<dbReference type="Pfam" id="PF00294">
    <property type="entry name" value="PfkB"/>
    <property type="match status" value="1"/>
</dbReference>
<protein>
    <submittedName>
        <fullName evidence="5">Sugar kinase</fullName>
    </submittedName>
</protein>
<accession>A0A662D484</accession>
<dbReference type="AlphaFoldDB" id="A0A662D484"/>
<comment type="caution">
    <text evidence="5">The sequence shown here is derived from an EMBL/GenBank/DDBJ whole genome shotgun (WGS) entry which is preliminary data.</text>
</comment>
<dbReference type="InterPro" id="IPR011611">
    <property type="entry name" value="PfkB_dom"/>
</dbReference>
<dbReference type="PANTHER" id="PTHR43320:SF2">
    <property type="entry name" value="2-DEHYDRO-3-DEOXYGLUCONOKINASE_2-DEHYDRO-3-DEOXYGALACTONOKINASE"/>
    <property type="match status" value="1"/>
</dbReference>
<evidence type="ECO:0000259" key="4">
    <source>
        <dbReference type="Pfam" id="PF00294"/>
    </source>
</evidence>
<dbReference type="Gene3D" id="3.40.1190.20">
    <property type="match status" value="1"/>
</dbReference>
<proteinExistence type="inferred from homology"/>
<sequence>MSKKVVTLGEIMLRLSPPNYKRFIQADSFDVTYGGGEANVAVSLANFGLDAYYVTKLPVGPIGDAALNHLRRFGVKTDYIARGGDRLGIYFLEIGASQRPSKVIYDRAHSAIAEAKVEDFDWNEIFKDAEWFHFTGITPALSDAAAKLSLEAAKKAKQNNVKVSCDLNYRGKLWSPAQANKVMTSLMEYVDIALGNEEDAEKIFGIKAPESDVVAGKLSEKGYRFVAEELMRRFDFELVAITLRESYSASDNGWSAMAYDGKNFYTSTKYRIHIVDRVGGGDAFAGGLIYSLINGKGVQEALEFAVAAACLKHTIPGDFNMVGVDEVESLRKGNVSGRVQR</sequence>
<keyword evidence="3 5" id="KW-0418">Kinase</keyword>
<dbReference type="InterPro" id="IPR052700">
    <property type="entry name" value="Carb_kinase_PfkB-like"/>
</dbReference>
<dbReference type="SUPFAM" id="SSF53613">
    <property type="entry name" value="Ribokinase-like"/>
    <property type="match status" value="1"/>
</dbReference>
<evidence type="ECO:0000256" key="3">
    <source>
        <dbReference type="ARBA" id="ARBA00022777"/>
    </source>
</evidence>
<evidence type="ECO:0000313" key="5">
    <source>
        <dbReference type="EMBL" id="RLE07195.1"/>
    </source>
</evidence>
<dbReference type="PANTHER" id="PTHR43320">
    <property type="entry name" value="SUGAR KINASE"/>
    <property type="match status" value="1"/>
</dbReference>
<dbReference type="InterPro" id="IPR029056">
    <property type="entry name" value="Ribokinase-like"/>
</dbReference>
<evidence type="ECO:0000256" key="1">
    <source>
        <dbReference type="ARBA" id="ARBA00010688"/>
    </source>
</evidence>
<keyword evidence="2" id="KW-0808">Transferase</keyword>
<feature type="domain" description="Carbohydrate kinase PfkB" evidence="4">
    <location>
        <begin position="3"/>
        <end position="313"/>
    </location>
</feature>
<gene>
    <name evidence="5" type="ORF">DRZ78_03385</name>
</gene>
<reference evidence="5 6" key="1">
    <citation type="submission" date="2018-06" db="EMBL/GenBank/DDBJ databases">
        <title>Extensive metabolic versatility and redundancy in microbially diverse, dynamic hydrothermal sediments.</title>
        <authorList>
            <person name="Dombrowski N."/>
            <person name="Teske A."/>
            <person name="Baker B.J."/>
        </authorList>
    </citation>
    <scope>NUCLEOTIDE SEQUENCE [LARGE SCALE GENOMIC DNA]</scope>
    <source>
        <strain evidence="5">B7_G13</strain>
    </source>
</reference>
<dbReference type="EMBL" id="QMPY01000113">
    <property type="protein sequence ID" value="RLE07195.1"/>
    <property type="molecule type" value="Genomic_DNA"/>
</dbReference>
<dbReference type="GO" id="GO:0016301">
    <property type="term" value="F:kinase activity"/>
    <property type="evidence" value="ECO:0007669"/>
    <property type="project" value="UniProtKB-KW"/>
</dbReference>
<name>A0A662D484_UNCAE</name>
<dbReference type="CDD" id="cd01166">
    <property type="entry name" value="KdgK"/>
    <property type="match status" value="1"/>
</dbReference>
<evidence type="ECO:0000256" key="2">
    <source>
        <dbReference type="ARBA" id="ARBA00022679"/>
    </source>
</evidence>
<dbReference type="Proteomes" id="UP000277457">
    <property type="component" value="Unassembled WGS sequence"/>
</dbReference>
<evidence type="ECO:0000313" key="6">
    <source>
        <dbReference type="Proteomes" id="UP000277457"/>
    </source>
</evidence>
<comment type="similarity">
    <text evidence="1">Belongs to the carbohydrate kinase PfkB family.</text>
</comment>